<evidence type="ECO:0000256" key="1">
    <source>
        <dbReference type="ARBA" id="ARBA00008396"/>
    </source>
</evidence>
<feature type="region of interest" description="Disordered" evidence="5">
    <location>
        <begin position="94"/>
        <end position="130"/>
    </location>
</feature>
<keyword evidence="3" id="KW-0238">DNA-binding</keyword>
<organism evidence="7 8">
    <name type="scientific">Paraconexibacter antarcticus</name>
    <dbReference type="NCBI Taxonomy" id="2949664"/>
    <lineage>
        <taxon>Bacteria</taxon>
        <taxon>Bacillati</taxon>
        <taxon>Actinomycetota</taxon>
        <taxon>Thermoleophilia</taxon>
        <taxon>Solirubrobacterales</taxon>
        <taxon>Paraconexibacteraceae</taxon>
        <taxon>Paraconexibacter</taxon>
    </lineage>
</organism>
<dbReference type="Proteomes" id="UP001056035">
    <property type="component" value="Chromosome"/>
</dbReference>
<evidence type="ECO:0000256" key="5">
    <source>
        <dbReference type="SAM" id="MobiDB-lite"/>
    </source>
</evidence>
<dbReference type="Gene3D" id="3.10.290.10">
    <property type="entry name" value="RNA-binding S4 domain"/>
    <property type="match status" value="1"/>
</dbReference>
<dbReference type="PROSITE" id="PS50889">
    <property type="entry name" value="S4"/>
    <property type="match status" value="1"/>
</dbReference>
<reference evidence="7 8" key="1">
    <citation type="submission" date="2022-06" db="EMBL/GenBank/DDBJ databases">
        <title>Paraconexibacter antarcticus.</title>
        <authorList>
            <person name="Kim C.S."/>
        </authorList>
    </citation>
    <scope>NUCLEOTIDE SEQUENCE [LARGE SCALE GENOMIC DNA]</scope>
    <source>
        <strain evidence="7 8">02-257</strain>
    </source>
</reference>
<dbReference type="InterPro" id="IPR002942">
    <property type="entry name" value="S4_RNA-bd"/>
</dbReference>
<dbReference type="InterPro" id="IPR025708">
    <property type="entry name" value="HSP15"/>
</dbReference>
<evidence type="ECO:0000259" key="6">
    <source>
        <dbReference type="SMART" id="SM00363"/>
    </source>
</evidence>
<accession>A0ABY5DRL9</accession>
<evidence type="ECO:0000313" key="8">
    <source>
        <dbReference type="Proteomes" id="UP001056035"/>
    </source>
</evidence>
<evidence type="ECO:0000256" key="3">
    <source>
        <dbReference type="ARBA" id="ARBA00023125"/>
    </source>
</evidence>
<sequence length="130" mass="14466">MADPVRVDKWLWAARLCKTRALAAEAVSGGRVSINGVRVKPSKEVRAGDELEVSLGPVRVTLTVKDTAKRRGPAKEAVLLYEEHPDSVARREAFAAQRAMDRPPVPGRGGRPTKRDRRKFEAERAAQRER</sequence>
<evidence type="ECO:0000256" key="4">
    <source>
        <dbReference type="PROSITE-ProRule" id="PRU00182"/>
    </source>
</evidence>
<protein>
    <submittedName>
        <fullName evidence="7">RNA-binding S4 domain-containing protein</fullName>
    </submittedName>
</protein>
<dbReference type="PIRSF" id="PIRSF016821">
    <property type="entry name" value="HSP15"/>
    <property type="match status" value="1"/>
</dbReference>
<dbReference type="SUPFAM" id="SSF55174">
    <property type="entry name" value="Alpha-L RNA-binding motif"/>
    <property type="match status" value="1"/>
</dbReference>
<dbReference type="RefSeq" id="WP_254569950.1">
    <property type="nucleotide sequence ID" value="NZ_CP098502.1"/>
</dbReference>
<name>A0ABY5DRL9_9ACTN</name>
<comment type="similarity">
    <text evidence="1">Belongs to the HSP15 family.</text>
</comment>
<dbReference type="InterPro" id="IPR036986">
    <property type="entry name" value="S4_RNA-bd_sf"/>
</dbReference>
<keyword evidence="8" id="KW-1185">Reference proteome</keyword>
<proteinExistence type="inferred from homology"/>
<dbReference type="EMBL" id="CP098502">
    <property type="protein sequence ID" value="UTI63219.1"/>
    <property type="molecule type" value="Genomic_DNA"/>
</dbReference>
<feature type="compositionally biased region" description="Basic and acidic residues" evidence="5">
    <location>
        <begin position="118"/>
        <end position="130"/>
    </location>
</feature>
<keyword evidence="2 4" id="KW-0694">RNA-binding</keyword>
<dbReference type="CDD" id="cd00165">
    <property type="entry name" value="S4"/>
    <property type="match status" value="1"/>
</dbReference>
<dbReference type="Pfam" id="PF01479">
    <property type="entry name" value="S4"/>
    <property type="match status" value="1"/>
</dbReference>
<gene>
    <name evidence="7" type="ORF">NBH00_17870</name>
</gene>
<feature type="domain" description="RNA-binding S4" evidence="6">
    <location>
        <begin position="5"/>
        <end position="73"/>
    </location>
</feature>
<evidence type="ECO:0000313" key="7">
    <source>
        <dbReference type="EMBL" id="UTI63219.1"/>
    </source>
</evidence>
<evidence type="ECO:0000256" key="2">
    <source>
        <dbReference type="ARBA" id="ARBA00022884"/>
    </source>
</evidence>
<dbReference type="SMART" id="SM00363">
    <property type="entry name" value="S4"/>
    <property type="match status" value="1"/>
</dbReference>